<feature type="region of interest" description="Disordered" evidence="1">
    <location>
        <begin position="240"/>
        <end position="261"/>
    </location>
</feature>
<dbReference type="EMBL" id="JBBDHC010000010">
    <property type="protein sequence ID" value="MEJ1249668.1"/>
    <property type="molecule type" value="Genomic_DNA"/>
</dbReference>
<dbReference type="PANTHER" id="PTHR17985:SF8">
    <property type="entry name" value="TRANSPORT AND GOLGI ORGANIZATION PROTEIN 2 HOMOLOG"/>
    <property type="match status" value="1"/>
</dbReference>
<protein>
    <submittedName>
        <fullName evidence="2">NRDE family protein</fullName>
    </submittedName>
</protein>
<evidence type="ECO:0000313" key="3">
    <source>
        <dbReference type="Proteomes" id="UP001364472"/>
    </source>
</evidence>
<dbReference type="Pfam" id="PF05742">
    <property type="entry name" value="TANGO2"/>
    <property type="match status" value="1"/>
</dbReference>
<feature type="compositionally biased region" description="Basic and acidic residues" evidence="1">
    <location>
        <begin position="252"/>
        <end position="261"/>
    </location>
</feature>
<reference evidence="2 3" key="1">
    <citation type="journal article" date="2016" name="Antonie Van Leeuwenhoek">
        <title>Denitratimonas tolerans gen. nov., sp. nov., a denitrifying bacterium isolated from a bioreactor for tannery wastewater treatment.</title>
        <authorList>
            <person name="Han S.I."/>
            <person name="Kim J.O."/>
            <person name="Lee Y.R."/>
            <person name="Ekpeghere K.I."/>
            <person name="Koh S.C."/>
            <person name="Whang K.S."/>
        </authorList>
    </citation>
    <scope>NUCLEOTIDE SEQUENCE [LARGE SCALE GENOMIC DNA]</scope>
    <source>
        <strain evidence="2 3">KACC 17565</strain>
    </source>
</reference>
<evidence type="ECO:0000313" key="2">
    <source>
        <dbReference type="EMBL" id="MEJ1249668.1"/>
    </source>
</evidence>
<accession>A0AAW9R2P9</accession>
<sequence length="261" mass="27646">MCLILVGIAARPGSRMLLLANRDEFHARAAAPAAPWEDDPGVVGGRDLVAGGSWLAVRGDGRFAAVTNLRNGLPQPAPRSRGELVSRFVRGGEDAASWLDALRGHIDDYAPFNLVLGDAAGAFAFDGTTRTVRGLEPGLHAISNGPIDRDWPKMRRIRAAVADALAHGAGDDDLLALLRDPEPAPDAQLPDTGFGLERERQLSPIFIAGTDYGTRASTLVEQGGDGALRLVELGFGAGGRASGRSAWHHRRGEGWRPGREG</sequence>
<evidence type="ECO:0000256" key="1">
    <source>
        <dbReference type="SAM" id="MobiDB-lite"/>
    </source>
</evidence>
<keyword evidence="3" id="KW-1185">Reference proteome</keyword>
<dbReference type="Proteomes" id="UP001364472">
    <property type="component" value="Unassembled WGS sequence"/>
</dbReference>
<name>A0AAW9R2P9_9GAMM</name>
<gene>
    <name evidence="2" type="ORF">WB794_08285</name>
</gene>
<dbReference type="PANTHER" id="PTHR17985">
    <property type="entry name" value="SER/THR-RICH PROTEIN T10 IN DGCR REGION"/>
    <property type="match status" value="1"/>
</dbReference>
<dbReference type="AlphaFoldDB" id="A0AAW9R2P9"/>
<organism evidence="2 3">
    <name type="scientific">Denitratimonas tolerans</name>
    <dbReference type="NCBI Taxonomy" id="1338420"/>
    <lineage>
        <taxon>Bacteria</taxon>
        <taxon>Pseudomonadati</taxon>
        <taxon>Pseudomonadota</taxon>
        <taxon>Gammaproteobacteria</taxon>
        <taxon>Lysobacterales</taxon>
        <taxon>Lysobacteraceae</taxon>
        <taxon>Denitratimonas</taxon>
    </lineage>
</organism>
<dbReference type="RefSeq" id="WP_337335385.1">
    <property type="nucleotide sequence ID" value="NZ_JBBDHC010000010.1"/>
</dbReference>
<proteinExistence type="predicted"/>
<comment type="caution">
    <text evidence="2">The sequence shown here is derived from an EMBL/GenBank/DDBJ whole genome shotgun (WGS) entry which is preliminary data.</text>
</comment>
<dbReference type="InterPro" id="IPR008551">
    <property type="entry name" value="TANGO2"/>
</dbReference>